<sequence>MEVHYEKPSKLTEIPYYFLKLLQNNIAPIEKLKVSTGFQNN</sequence>
<evidence type="ECO:0000313" key="1">
    <source>
        <dbReference type="EMBL" id="EHC01916.1"/>
    </source>
</evidence>
<gene>
    <name evidence="1" type="ORF">SSUR61_2105</name>
</gene>
<dbReference type="EMBL" id="AEYY01000044">
    <property type="protein sequence ID" value="EHC01916.1"/>
    <property type="molecule type" value="Genomic_DNA"/>
</dbReference>
<accession>A0AA87F781</accession>
<name>A0AA87F781_STRSU</name>
<comment type="caution">
    <text evidence="1">The sequence shown here is derived from an EMBL/GenBank/DDBJ whole genome shotgun (WGS) entry which is preliminary data.</text>
</comment>
<dbReference type="AlphaFoldDB" id="A0AA87F781"/>
<evidence type="ECO:0000313" key="2">
    <source>
        <dbReference type="Proteomes" id="UP000004014"/>
    </source>
</evidence>
<protein>
    <submittedName>
        <fullName evidence="1">Uncharacterized protein</fullName>
    </submittedName>
</protein>
<reference evidence="1 2" key="1">
    <citation type="submission" date="2011-03" db="EMBL/GenBank/DDBJ databases">
        <title>Deep-sequencing identification of multiple resistance mechanism for the high antibiotic-resistance strain Streptococcus suis R61.</title>
        <authorList>
            <person name="Hu P."/>
            <person name="Yang M."/>
            <person name="Jin M."/>
            <person name="Xiao J."/>
        </authorList>
    </citation>
    <scope>NUCLEOTIDE SEQUENCE [LARGE SCALE GENOMIC DNA]</scope>
    <source>
        <strain evidence="1 2">R61</strain>
    </source>
</reference>
<dbReference type="Proteomes" id="UP000004014">
    <property type="component" value="Unassembled WGS sequence"/>
</dbReference>
<proteinExistence type="predicted"/>
<organism evidence="1 2">
    <name type="scientific">Streptococcus suis R61</name>
    <dbReference type="NCBI Taxonomy" id="996306"/>
    <lineage>
        <taxon>Bacteria</taxon>
        <taxon>Bacillati</taxon>
        <taxon>Bacillota</taxon>
        <taxon>Bacilli</taxon>
        <taxon>Lactobacillales</taxon>
        <taxon>Streptococcaceae</taxon>
        <taxon>Streptococcus</taxon>
    </lineage>
</organism>